<protein>
    <submittedName>
        <fullName evidence="3">Uncharacterized protein</fullName>
    </submittedName>
</protein>
<evidence type="ECO:0000256" key="1">
    <source>
        <dbReference type="SAM" id="MobiDB-lite"/>
    </source>
</evidence>
<feature type="signal peptide" evidence="2">
    <location>
        <begin position="1"/>
        <end position="24"/>
    </location>
</feature>
<accession>A0A2T3YRT4</accession>
<gene>
    <name evidence="3" type="ORF">M441DRAFT_62906</name>
</gene>
<organism evidence="3 4">
    <name type="scientific">Trichoderma asperellum (strain ATCC 204424 / CBS 433.97 / NBRC 101777)</name>
    <dbReference type="NCBI Taxonomy" id="1042311"/>
    <lineage>
        <taxon>Eukaryota</taxon>
        <taxon>Fungi</taxon>
        <taxon>Dikarya</taxon>
        <taxon>Ascomycota</taxon>
        <taxon>Pezizomycotina</taxon>
        <taxon>Sordariomycetes</taxon>
        <taxon>Hypocreomycetidae</taxon>
        <taxon>Hypocreales</taxon>
        <taxon>Hypocreaceae</taxon>
        <taxon>Trichoderma</taxon>
    </lineage>
</organism>
<keyword evidence="4" id="KW-1185">Reference proteome</keyword>
<evidence type="ECO:0000313" key="3">
    <source>
        <dbReference type="EMBL" id="PTB35283.1"/>
    </source>
</evidence>
<name>A0A2T3YRT4_TRIA4</name>
<evidence type="ECO:0000256" key="2">
    <source>
        <dbReference type="SAM" id="SignalP"/>
    </source>
</evidence>
<reference evidence="3 4" key="1">
    <citation type="submission" date="2016-07" db="EMBL/GenBank/DDBJ databases">
        <title>Multiple horizontal gene transfer events from other fungi enriched the ability of initially mycotrophic Trichoderma (Ascomycota) to feed on dead plant biomass.</title>
        <authorList>
            <consortium name="DOE Joint Genome Institute"/>
            <person name="Aerts A."/>
            <person name="Atanasova L."/>
            <person name="Chenthamara K."/>
            <person name="Zhang J."/>
            <person name="Grujic M."/>
            <person name="Henrissat B."/>
            <person name="Kuo A."/>
            <person name="Salamov A."/>
            <person name="Lipzen A."/>
            <person name="Labutti K."/>
            <person name="Barry K."/>
            <person name="Miao Y."/>
            <person name="Rahimi M.J."/>
            <person name="Shen Q."/>
            <person name="Grigoriev I.V."/>
            <person name="Kubicek C.P."/>
            <person name="Druzhinina I.S."/>
        </authorList>
    </citation>
    <scope>NUCLEOTIDE SEQUENCE [LARGE SCALE GENOMIC DNA]</scope>
    <source>
        <strain evidence="3 4">CBS 433.97</strain>
    </source>
</reference>
<feature type="compositionally biased region" description="Basic residues" evidence="1">
    <location>
        <begin position="44"/>
        <end position="59"/>
    </location>
</feature>
<feature type="region of interest" description="Disordered" evidence="1">
    <location>
        <begin position="35"/>
        <end position="59"/>
    </location>
</feature>
<keyword evidence="2" id="KW-0732">Signal</keyword>
<dbReference type="Proteomes" id="UP000240493">
    <property type="component" value="Unassembled WGS sequence"/>
</dbReference>
<dbReference type="EMBL" id="KZ679277">
    <property type="protein sequence ID" value="PTB35283.1"/>
    <property type="molecule type" value="Genomic_DNA"/>
</dbReference>
<dbReference type="AlphaFoldDB" id="A0A2T3YRT4"/>
<evidence type="ECO:0000313" key="4">
    <source>
        <dbReference type="Proteomes" id="UP000240493"/>
    </source>
</evidence>
<sequence length="59" mass="6421">MARSLACCSVLQVCFFCFLLAAMASSPTVVRRVRASNLDAPSKHPARTKGGRGVRGRRR</sequence>
<proteinExistence type="predicted"/>
<feature type="chain" id="PRO_5015542574" evidence="2">
    <location>
        <begin position="25"/>
        <end position="59"/>
    </location>
</feature>